<keyword evidence="2" id="KW-1185">Reference proteome</keyword>
<accession>A0A923HCN6</accession>
<dbReference type="EMBL" id="JACNMF010000001">
    <property type="protein sequence ID" value="MBC3757648.1"/>
    <property type="molecule type" value="Genomic_DNA"/>
</dbReference>
<gene>
    <name evidence="1" type="ORF">H7U19_04490</name>
</gene>
<protein>
    <recommendedName>
        <fullName evidence="3">Toxin-antitoxin system YwqK family antitoxin</fullName>
    </recommendedName>
</protein>
<evidence type="ECO:0008006" key="3">
    <source>
        <dbReference type="Google" id="ProtNLM"/>
    </source>
</evidence>
<dbReference type="Proteomes" id="UP000656244">
    <property type="component" value="Unassembled WGS sequence"/>
</dbReference>
<dbReference type="AlphaFoldDB" id="A0A923HCN6"/>
<comment type="caution">
    <text evidence="1">The sequence shown here is derived from an EMBL/GenBank/DDBJ whole genome shotgun (WGS) entry which is preliminary data.</text>
</comment>
<dbReference type="SUPFAM" id="SSF82185">
    <property type="entry name" value="Histone H3 K4-specific methyltransferase SET7/9 N-terminal domain"/>
    <property type="match status" value="1"/>
</dbReference>
<proteinExistence type="predicted"/>
<dbReference type="Pfam" id="PF07661">
    <property type="entry name" value="MORN_2"/>
    <property type="match status" value="2"/>
</dbReference>
<sequence>MICGCHSPSNKITIDVSDKNLSLNNGILFHDHSPFNGAVILKYGSGGIRSEIEYADGKKNGAETRWYENGDKLLERFYTKGFKTGIHKSWWENGHLKFEYHFNDKGEHHGPMKEWYQSGQPLRAFNYENGKEVGSQRLWKPDGSIKANYEVLNGERFGLIGLKKCYTVTVNKDEIK</sequence>
<reference evidence="1" key="1">
    <citation type="submission" date="2020-08" db="EMBL/GenBank/DDBJ databases">
        <title>Hyunsoonleella sp. strain SJ7 genome sequencing and assembly.</title>
        <authorList>
            <person name="Kim I."/>
        </authorList>
    </citation>
    <scope>NUCLEOTIDE SEQUENCE</scope>
    <source>
        <strain evidence="1">SJ7</strain>
    </source>
</reference>
<dbReference type="InterPro" id="IPR011652">
    <property type="entry name" value="MORN_2"/>
</dbReference>
<dbReference type="Gene3D" id="3.90.930.1">
    <property type="match status" value="1"/>
</dbReference>
<name>A0A923HCN6_9FLAO</name>
<evidence type="ECO:0000313" key="1">
    <source>
        <dbReference type="EMBL" id="MBC3757648.1"/>
    </source>
</evidence>
<organism evidence="1 2">
    <name type="scientific">Hyunsoonleella aquatilis</name>
    <dbReference type="NCBI Taxonomy" id="2762758"/>
    <lineage>
        <taxon>Bacteria</taxon>
        <taxon>Pseudomonadati</taxon>
        <taxon>Bacteroidota</taxon>
        <taxon>Flavobacteriia</taxon>
        <taxon>Flavobacteriales</taxon>
        <taxon>Flavobacteriaceae</taxon>
    </lineage>
</organism>
<evidence type="ECO:0000313" key="2">
    <source>
        <dbReference type="Proteomes" id="UP000656244"/>
    </source>
</evidence>